<evidence type="ECO:0000256" key="3">
    <source>
        <dbReference type="ARBA" id="ARBA00022801"/>
    </source>
</evidence>
<evidence type="ECO:0000313" key="8">
    <source>
        <dbReference type="Proteomes" id="UP000193240"/>
    </source>
</evidence>
<feature type="compositionally biased region" description="Low complexity" evidence="6">
    <location>
        <begin position="57"/>
        <end position="74"/>
    </location>
</feature>
<comment type="similarity">
    <text evidence="5">Belongs to the PTH family.</text>
</comment>
<keyword evidence="8" id="KW-1185">Reference proteome</keyword>
<dbReference type="PANTHER" id="PTHR17224">
    <property type="entry name" value="PEPTIDYL-TRNA HYDROLASE"/>
    <property type="match status" value="1"/>
</dbReference>
<keyword evidence="3" id="KW-0378">Hydrolase</keyword>
<dbReference type="InterPro" id="IPR018171">
    <property type="entry name" value="Pept_tRNA_hydro_CS"/>
</dbReference>
<sequence>MSNAPTRAHVPSPTTPTADPEIVAITTEHLSNDAVDRRAGLNKRERRKQRRTQHSLPTPDETSSETDSSAATKPPNNPPKARKSRQINTTADPDTAASIPQSLIAVMPPANPLPLLVCSIGNPGATYANTLHSAGHIVTSFIAERKVYQPFSKGLSGLVSRPDDTRLSFSLTGFKKVQGAPPGPEDDWTFWQSLSLMNVSGVGVKKAYAAWLAELRRRTSPTQEGRLVVVHDELESALGKVSVRESGASARGHNGLKSCQQQLGGVKWWRVGVGIGRPESRDPNVVSRYVLGKISSQERNGLERAASGVVDALRAIAEK</sequence>
<dbReference type="AlphaFoldDB" id="A0A1Y2LNF4"/>
<evidence type="ECO:0000256" key="6">
    <source>
        <dbReference type="SAM" id="MobiDB-lite"/>
    </source>
</evidence>
<dbReference type="PANTHER" id="PTHR17224:SF1">
    <property type="entry name" value="PEPTIDYL-TRNA HYDROLASE"/>
    <property type="match status" value="1"/>
</dbReference>
<dbReference type="Pfam" id="PF01195">
    <property type="entry name" value="Pept_tRNA_hydro"/>
    <property type="match status" value="1"/>
</dbReference>
<dbReference type="GO" id="GO:0004045">
    <property type="term" value="F:peptidyl-tRNA hydrolase activity"/>
    <property type="evidence" value="ECO:0007669"/>
    <property type="project" value="UniProtKB-EC"/>
</dbReference>
<evidence type="ECO:0000256" key="1">
    <source>
        <dbReference type="ARBA" id="ARBA00013260"/>
    </source>
</evidence>
<dbReference type="PROSITE" id="PS01196">
    <property type="entry name" value="PEPT_TRNA_HYDROL_2"/>
    <property type="match status" value="1"/>
</dbReference>
<evidence type="ECO:0000313" key="7">
    <source>
        <dbReference type="EMBL" id="OSS45335.1"/>
    </source>
</evidence>
<dbReference type="InParanoid" id="A0A1Y2LNF4"/>
<dbReference type="STRING" id="105696.A0A1Y2LNF4"/>
<dbReference type="FunCoup" id="A0A1Y2LNF4">
    <property type="interactions" value="101"/>
</dbReference>
<reference evidence="7 8" key="1">
    <citation type="journal article" date="2017" name="Genome Announc.">
        <title>Genome sequence of the saprophytic ascomycete Epicoccum nigrum ICMP 19927 strain isolated from New Zealand.</title>
        <authorList>
            <person name="Fokin M."/>
            <person name="Fleetwood D."/>
            <person name="Weir B.S."/>
            <person name="Villas-Boas S.G."/>
        </authorList>
    </citation>
    <scope>NUCLEOTIDE SEQUENCE [LARGE SCALE GENOMIC DNA]</scope>
    <source>
        <strain evidence="7 8">ICMP 19927</strain>
    </source>
</reference>
<dbReference type="EMBL" id="KZ107854">
    <property type="protein sequence ID" value="OSS45335.1"/>
    <property type="molecule type" value="Genomic_DNA"/>
</dbReference>
<dbReference type="Proteomes" id="UP000193240">
    <property type="component" value="Unassembled WGS sequence"/>
</dbReference>
<dbReference type="InterPro" id="IPR001328">
    <property type="entry name" value="Pept_tRNA_hydro"/>
</dbReference>
<dbReference type="NCBIfam" id="TIGR00447">
    <property type="entry name" value="pth"/>
    <property type="match status" value="1"/>
</dbReference>
<dbReference type="Gene3D" id="3.40.50.1470">
    <property type="entry name" value="Peptidyl-tRNA hydrolase"/>
    <property type="match status" value="1"/>
</dbReference>
<name>A0A1Y2LNF4_EPING</name>
<organism evidence="7 8">
    <name type="scientific">Epicoccum nigrum</name>
    <name type="common">Soil fungus</name>
    <name type="synonym">Epicoccum purpurascens</name>
    <dbReference type="NCBI Taxonomy" id="105696"/>
    <lineage>
        <taxon>Eukaryota</taxon>
        <taxon>Fungi</taxon>
        <taxon>Dikarya</taxon>
        <taxon>Ascomycota</taxon>
        <taxon>Pezizomycotina</taxon>
        <taxon>Dothideomycetes</taxon>
        <taxon>Pleosporomycetidae</taxon>
        <taxon>Pleosporales</taxon>
        <taxon>Pleosporineae</taxon>
        <taxon>Didymellaceae</taxon>
        <taxon>Epicoccum</taxon>
    </lineage>
</organism>
<evidence type="ECO:0000256" key="5">
    <source>
        <dbReference type="ARBA" id="ARBA00038063"/>
    </source>
</evidence>
<feature type="compositionally biased region" description="Basic residues" evidence="6">
    <location>
        <begin position="44"/>
        <end position="53"/>
    </location>
</feature>
<evidence type="ECO:0000256" key="2">
    <source>
        <dbReference type="ARBA" id="ARBA00022555"/>
    </source>
</evidence>
<dbReference type="EC" id="3.1.1.29" evidence="1"/>
<evidence type="ECO:0000256" key="4">
    <source>
        <dbReference type="ARBA" id="ARBA00022884"/>
    </source>
</evidence>
<accession>A0A1Y2LNF4</accession>
<dbReference type="OMA" id="PAIGCET"/>
<dbReference type="InterPro" id="IPR036416">
    <property type="entry name" value="Pept_tRNA_hydro_sf"/>
</dbReference>
<protein>
    <recommendedName>
        <fullName evidence="1">peptidyl-tRNA hydrolase</fullName>
        <ecNumber evidence="1">3.1.1.29</ecNumber>
    </recommendedName>
</protein>
<gene>
    <name evidence="7" type="ORF">B5807_10429</name>
</gene>
<feature type="compositionally biased region" description="Basic and acidic residues" evidence="6">
    <location>
        <begin position="30"/>
        <end position="43"/>
    </location>
</feature>
<proteinExistence type="inferred from homology"/>
<feature type="region of interest" description="Disordered" evidence="6">
    <location>
        <begin position="1"/>
        <end position="94"/>
    </location>
</feature>
<dbReference type="GO" id="GO:0000049">
    <property type="term" value="F:tRNA binding"/>
    <property type="evidence" value="ECO:0007669"/>
    <property type="project" value="UniProtKB-KW"/>
</dbReference>
<dbReference type="SUPFAM" id="SSF53178">
    <property type="entry name" value="Peptidyl-tRNA hydrolase-like"/>
    <property type="match status" value="1"/>
</dbReference>
<keyword evidence="4" id="KW-0694">RNA-binding</keyword>
<keyword evidence="2" id="KW-0820">tRNA-binding</keyword>